<proteinExistence type="predicted"/>
<evidence type="ECO:0000313" key="2">
    <source>
        <dbReference type="Proteomes" id="UP001054945"/>
    </source>
</evidence>
<protein>
    <submittedName>
        <fullName evidence="1">Uncharacterized protein</fullName>
    </submittedName>
</protein>
<dbReference type="EMBL" id="BPLR01017579">
    <property type="protein sequence ID" value="GIY92723.1"/>
    <property type="molecule type" value="Genomic_DNA"/>
</dbReference>
<evidence type="ECO:0000313" key="1">
    <source>
        <dbReference type="EMBL" id="GIY92723.1"/>
    </source>
</evidence>
<comment type="caution">
    <text evidence="1">The sequence shown here is derived from an EMBL/GenBank/DDBJ whole genome shotgun (WGS) entry which is preliminary data.</text>
</comment>
<name>A0AAV4XE29_CAEEX</name>
<organism evidence="1 2">
    <name type="scientific">Caerostris extrusa</name>
    <name type="common">Bark spider</name>
    <name type="synonym">Caerostris bankana</name>
    <dbReference type="NCBI Taxonomy" id="172846"/>
    <lineage>
        <taxon>Eukaryota</taxon>
        <taxon>Metazoa</taxon>
        <taxon>Ecdysozoa</taxon>
        <taxon>Arthropoda</taxon>
        <taxon>Chelicerata</taxon>
        <taxon>Arachnida</taxon>
        <taxon>Araneae</taxon>
        <taxon>Araneomorphae</taxon>
        <taxon>Entelegynae</taxon>
        <taxon>Araneoidea</taxon>
        <taxon>Araneidae</taxon>
        <taxon>Caerostris</taxon>
    </lineage>
</organism>
<keyword evidence="2" id="KW-1185">Reference proteome</keyword>
<sequence>MECVGGASEAIYRFLSREKRRPRTFARVELSRDIEHRRRMKSSPTPLARVKGEAPIDGKLQFGTFSFRLGTN</sequence>
<accession>A0AAV4XE29</accession>
<dbReference type="Proteomes" id="UP001054945">
    <property type="component" value="Unassembled WGS sequence"/>
</dbReference>
<reference evidence="1 2" key="1">
    <citation type="submission" date="2021-06" db="EMBL/GenBank/DDBJ databases">
        <title>Caerostris extrusa draft genome.</title>
        <authorList>
            <person name="Kono N."/>
            <person name="Arakawa K."/>
        </authorList>
    </citation>
    <scope>NUCLEOTIDE SEQUENCE [LARGE SCALE GENOMIC DNA]</scope>
</reference>
<dbReference type="AlphaFoldDB" id="A0AAV4XE29"/>
<gene>
    <name evidence="1" type="ORF">CEXT_395431</name>
</gene>